<reference evidence="1 2" key="1">
    <citation type="submission" date="2019-03" db="EMBL/GenBank/DDBJ databases">
        <title>Deep-cultivation of Planctomycetes and their phenomic and genomic characterization uncovers novel biology.</title>
        <authorList>
            <person name="Wiegand S."/>
            <person name="Jogler M."/>
            <person name="Boedeker C."/>
            <person name="Pinto D."/>
            <person name="Vollmers J."/>
            <person name="Rivas-Marin E."/>
            <person name="Kohn T."/>
            <person name="Peeters S.H."/>
            <person name="Heuer A."/>
            <person name="Rast P."/>
            <person name="Oberbeckmann S."/>
            <person name="Bunk B."/>
            <person name="Jeske O."/>
            <person name="Meyerdierks A."/>
            <person name="Storesund J.E."/>
            <person name="Kallscheuer N."/>
            <person name="Luecker S."/>
            <person name="Lage O.M."/>
            <person name="Pohl T."/>
            <person name="Merkel B.J."/>
            <person name="Hornburger P."/>
            <person name="Mueller R.-W."/>
            <person name="Bruemmer F."/>
            <person name="Labrenz M."/>
            <person name="Spormann A.M."/>
            <person name="Op den Camp H."/>
            <person name="Overmann J."/>
            <person name="Amann R."/>
            <person name="Jetten M.S.M."/>
            <person name="Mascher T."/>
            <person name="Medema M.H."/>
            <person name="Devos D.P."/>
            <person name="Kaster A.-K."/>
            <person name="Ovreas L."/>
            <person name="Rohde M."/>
            <person name="Galperin M.Y."/>
            <person name="Jogler C."/>
        </authorList>
    </citation>
    <scope>NUCLEOTIDE SEQUENCE [LARGE SCALE GENOMIC DNA]</scope>
    <source>
        <strain evidence="1 2">V202</strain>
    </source>
</reference>
<dbReference type="Proteomes" id="UP000318384">
    <property type="component" value="Chromosome"/>
</dbReference>
<proteinExistence type="predicted"/>
<protein>
    <submittedName>
        <fullName evidence="1">Uncharacterized protein</fullName>
    </submittedName>
</protein>
<name>A0A517WNI9_9PLAN</name>
<keyword evidence="2" id="KW-1185">Reference proteome</keyword>
<sequence length="67" mass="7706">MMNQRIKQSGKTAQINSMAEQIFLRMCTTAQHGFDASHYVRRSYELAKAFYQNIDKVKTSSDSGEKK</sequence>
<gene>
    <name evidence="1" type="ORF">V202x_01670</name>
</gene>
<dbReference type="RefSeq" id="WP_144979964.1">
    <property type="nucleotide sequence ID" value="NZ_CP037422.1"/>
</dbReference>
<dbReference type="EMBL" id="CP037422">
    <property type="protein sequence ID" value="QDU06824.1"/>
    <property type="molecule type" value="Genomic_DNA"/>
</dbReference>
<evidence type="ECO:0000313" key="2">
    <source>
        <dbReference type="Proteomes" id="UP000318384"/>
    </source>
</evidence>
<dbReference type="AlphaFoldDB" id="A0A517WNI9"/>
<organism evidence="1 2">
    <name type="scientific">Gimesia aquarii</name>
    <dbReference type="NCBI Taxonomy" id="2527964"/>
    <lineage>
        <taxon>Bacteria</taxon>
        <taxon>Pseudomonadati</taxon>
        <taxon>Planctomycetota</taxon>
        <taxon>Planctomycetia</taxon>
        <taxon>Planctomycetales</taxon>
        <taxon>Planctomycetaceae</taxon>
        <taxon>Gimesia</taxon>
    </lineage>
</organism>
<evidence type="ECO:0000313" key="1">
    <source>
        <dbReference type="EMBL" id="QDU06824.1"/>
    </source>
</evidence>
<dbReference type="OrthoDB" id="9936512at2"/>
<accession>A0A517WNI9</accession>